<dbReference type="EMBL" id="QWEI01000012">
    <property type="protein sequence ID" value="RHW32731.1"/>
    <property type="molecule type" value="Genomic_DNA"/>
</dbReference>
<dbReference type="Pfam" id="PF01546">
    <property type="entry name" value="Peptidase_M20"/>
    <property type="match status" value="1"/>
</dbReference>
<dbReference type="OrthoDB" id="9776731at2"/>
<dbReference type="Pfam" id="PF07687">
    <property type="entry name" value="M20_dimer"/>
    <property type="match status" value="1"/>
</dbReference>
<protein>
    <submittedName>
        <fullName evidence="4">Amidohydrolase</fullName>
    </submittedName>
</protein>
<dbReference type="InterPro" id="IPR033846">
    <property type="entry name" value="YxeP-like"/>
</dbReference>
<accession>A0A396SIH6</accession>
<dbReference type="Gene3D" id="3.40.630.10">
    <property type="entry name" value="Zn peptidases"/>
    <property type="match status" value="1"/>
</dbReference>
<dbReference type="Proteomes" id="UP000265692">
    <property type="component" value="Unassembled WGS sequence"/>
</dbReference>
<evidence type="ECO:0000256" key="2">
    <source>
        <dbReference type="PIRSR" id="PIRSR005962-1"/>
    </source>
</evidence>
<name>A0A396SIH6_9BACL</name>
<dbReference type="GO" id="GO:0050118">
    <property type="term" value="F:N-acetyldiaminopimelate deacetylase activity"/>
    <property type="evidence" value="ECO:0007669"/>
    <property type="project" value="UniProtKB-ARBA"/>
</dbReference>
<keyword evidence="5" id="KW-1185">Reference proteome</keyword>
<organism evidence="4 5">
    <name type="scientific">Ureibacillus yapensis</name>
    <dbReference type="NCBI Taxonomy" id="2304605"/>
    <lineage>
        <taxon>Bacteria</taxon>
        <taxon>Bacillati</taxon>
        <taxon>Bacillota</taxon>
        <taxon>Bacilli</taxon>
        <taxon>Bacillales</taxon>
        <taxon>Caryophanaceae</taxon>
        <taxon>Ureibacillus</taxon>
    </lineage>
</organism>
<keyword evidence="1 4" id="KW-0378">Hydrolase</keyword>
<dbReference type="SUPFAM" id="SSF55031">
    <property type="entry name" value="Bacterial exopeptidase dimerisation domain"/>
    <property type="match status" value="1"/>
</dbReference>
<gene>
    <name evidence="4" type="ORF">D1B33_16310</name>
</gene>
<keyword evidence="2" id="KW-0479">Metal-binding</keyword>
<comment type="cofactor">
    <cofactor evidence="2">
        <name>Mn(2+)</name>
        <dbReference type="ChEBI" id="CHEBI:29035"/>
    </cofactor>
    <text evidence="2">The Mn(2+) ion enhances activity.</text>
</comment>
<dbReference type="GO" id="GO:0019877">
    <property type="term" value="P:diaminopimelate biosynthetic process"/>
    <property type="evidence" value="ECO:0007669"/>
    <property type="project" value="UniProtKB-ARBA"/>
</dbReference>
<evidence type="ECO:0000256" key="1">
    <source>
        <dbReference type="ARBA" id="ARBA00022801"/>
    </source>
</evidence>
<dbReference type="GO" id="GO:0046872">
    <property type="term" value="F:metal ion binding"/>
    <property type="evidence" value="ECO:0007669"/>
    <property type="project" value="UniProtKB-KW"/>
</dbReference>
<feature type="binding site" evidence="2">
    <location>
        <position position="102"/>
    </location>
    <ligand>
        <name>Mn(2+)</name>
        <dbReference type="ChEBI" id="CHEBI:29035"/>
        <label>2</label>
    </ligand>
</feature>
<dbReference type="SUPFAM" id="SSF53187">
    <property type="entry name" value="Zn-dependent exopeptidases"/>
    <property type="match status" value="1"/>
</dbReference>
<proteinExistence type="predicted"/>
<feature type="domain" description="Peptidase M20 dimerisation" evidence="3">
    <location>
        <begin position="183"/>
        <end position="277"/>
    </location>
</feature>
<dbReference type="PANTHER" id="PTHR11014">
    <property type="entry name" value="PEPTIDASE M20 FAMILY MEMBER"/>
    <property type="match status" value="1"/>
</dbReference>
<dbReference type="InterPro" id="IPR017439">
    <property type="entry name" value="Amidohydrolase"/>
</dbReference>
<evidence type="ECO:0000313" key="5">
    <source>
        <dbReference type="Proteomes" id="UP000265692"/>
    </source>
</evidence>
<dbReference type="NCBIfam" id="TIGR01891">
    <property type="entry name" value="amidohydrolases"/>
    <property type="match status" value="1"/>
</dbReference>
<dbReference type="RefSeq" id="WP_118877472.1">
    <property type="nucleotide sequence ID" value="NZ_QWEI01000012.1"/>
</dbReference>
<comment type="caution">
    <text evidence="4">The sequence shown here is derived from an EMBL/GenBank/DDBJ whole genome shotgun (WGS) entry which is preliminary data.</text>
</comment>
<keyword evidence="2" id="KW-0464">Manganese</keyword>
<feature type="binding site" evidence="2">
    <location>
        <position position="352"/>
    </location>
    <ligand>
        <name>Mn(2+)</name>
        <dbReference type="ChEBI" id="CHEBI:29035"/>
        <label>2</label>
    </ligand>
</feature>
<feature type="binding site" evidence="2">
    <location>
        <position position="136"/>
    </location>
    <ligand>
        <name>Mn(2+)</name>
        <dbReference type="ChEBI" id="CHEBI:29035"/>
        <label>2</label>
    </ligand>
</feature>
<dbReference type="PANTHER" id="PTHR11014:SF63">
    <property type="entry name" value="METALLOPEPTIDASE, PUTATIVE (AFU_ORTHOLOGUE AFUA_6G09600)-RELATED"/>
    <property type="match status" value="1"/>
</dbReference>
<sequence length="385" mass="42282">MSLNLAENLQTKLIAYRRELHENPELGFQEYETTNRIRRWLEEAGITILDFPLETGLVAEVKGEQEGPTIALRADIDALPIEEQSGVEFSSKIKGVMHACGHDFHTSSIIGAAILLQARRSELKGTVRIIFQPAEEIAQGAVYVAEKGVLEGVSAIFGMHNKPDLPVGTIGVRSGALMASVDRFELDIIGVGGHAGIPNDAIDPIVISSQIVTAFQSIVSRNLSPFHNAVVSVTKLQSGNTWNVIPEKAELEGTVRTFQDETREVIAERMRMLAEGIAESYGARAEFRWFSGLPVVNNDERFTEIAAKAAEMAGYKSVEAKPIPAGEDFAFYQTKIPGYFVWMGVDGPKAWHHPAFQLNEDALDVAANYFAELAILALERKELYA</sequence>
<dbReference type="AlphaFoldDB" id="A0A396SIH6"/>
<evidence type="ECO:0000259" key="3">
    <source>
        <dbReference type="Pfam" id="PF07687"/>
    </source>
</evidence>
<dbReference type="CDD" id="cd05669">
    <property type="entry name" value="M20_Acy1_YxeP-like"/>
    <property type="match status" value="1"/>
</dbReference>
<feature type="binding site" evidence="2">
    <location>
        <position position="160"/>
    </location>
    <ligand>
        <name>Mn(2+)</name>
        <dbReference type="ChEBI" id="CHEBI:29035"/>
        <label>2</label>
    </ligand>
</feature>
<dbReference type="Gene3D" id="3.30.70.360">
    <property type="match status" value="1"/>
</dbReference>
<dbReference type="PIRSF" id="PIRSF005962">
    <property type="entry name" value="Pept_M20D_amidohydro"/>
    <property type="match status" value="1"/>
</dbReference>
<feature type="binding site" evidence="2">
    <location>
        <position position="100"/>
    </location>
    <ligand>
        <name>Mn(2+)</name>
        <dbReference type="ChEBI" id="CHEBI:29035"/>
        <label>2</label>
    </ligand>
</feature>
<dbReference type="InterPro" id="IPR036264">
    <property type="entry name" value="Bact_exopeptidase_dim_dom"/>
</dbReference>
<dbReference type="InterPro" id="IPR011650">
    <property type="entry name" value="Peptidase_M20_dimer"/>
</dbReference>
<evidence type="ECO:0000313" key="4">
    <source>
        <dbReference type="EMBL" id="RHW32731.1"/>
    </source>
</evidence>
<dbReference type="FunFam" id="3.30.70.360:FF:000001">
    <property type="entry name" value="N-acetyldiaminopimelate deacetylase"/>
    <property type="match status" value="1"/>
</dbReference>
<dbReference type="InterPro" id="IPR002933">
    <property type="entry name" value="Peptidase_M20"/>
</dbReference>
<reference evidence="4 5" key="1">
    <citation type="submission" date="2018-08" db="EMBL/GenBank/DDBJ databases">
        <title>Lysinibacillus sp. YLB-03 draft genome sequence.</title>
        <authorList>
            <person name="Yu L."/>
        </authorList>
    </citation>
    <scope>NUCLEOTIDE SEQUENCE [LARGE SCALE GENOMIC DNA]</scope>
    <source>
        <strain evidence="4 5">YLB-03</strain>
    </source>
</reference>